<evidence type="ECO:0000256" key="1">
    <source>
        <dbReference type="ARBA" id="ARBA00022676"/>
    </source>
</evidence>
<keyword evidence="5" id="KW-0862">Zinc</keyword>
<proteinExistence type="inferred from homology"/>
<accession>A0A3B0T220</accession>
<dbReference type="AlphaFoldDB" id="A0A3B0T220"/>
<dbReference type="InterPro" id="IPR002616">
    <property type="entry name" value="tRNA_ribo_trans-like"/>
</dbReference>
<sequence>MSVVTWSAERRSGSARTGTLQTPHGDIPTPAFMPVGTRATVKGVDRNDLMACGADIILANTYHLMLRPGEGVVKGLGGLHGFAAWERPILTDSGGFQIFSLSSKVTEEGVAFRSTYDGSPVMLTPERAIQVQEDLGADIAMVLDVLVGLPAERSVLDSAVERTLRWTERALGAKRRDDRAVFGIVQGGVDPVLRRKSARGTASLDVAGFGIGGLSVGETGHECNAAIEATVPELPDDKVRYVMGLGDTEGMLDAIERGVDLFDCVLPTRLARHGKVLSRSGDYSIKKAEWVSSADPLMPGCTCYTCATYSRGYVRHLFNTKELLGLRLATIHNLTYTLTLMADARQAILDDRYASFSAEVKDRRL</sequence>
<evidence type="ECO:0000256" key="7">
    <source>
        <dbReference type="SAM" id="MobiDB-lite"/>
    </source>
</evidence>
<keyword evidence="3" id="KW-0819">tRNA processing</keyword>
<dbReference type="InterPro" id="IPR036511">
    <property type="entry name" value="TGT-like_sf"/>
</dbReference>
<dbReference type="PANTHER" id="PTHR43530">
    <property type="entry name" value="QUEUINE TRNA-RIBOSYLTRANSFERASE CATALYTIC SUBUNIT 1"/>
    <property type="match status" value="1"/>
</dbReference>
<name>A0A3B0T220_9ZZZZ</name>
<dbReference type="InterPro" id="IPR004803">
    <property type="entry name" value="TGT"/>
</dbReference>
<organism evidence="9">
    <name type="scientific">hydrothermal vent metagenome</name>
    <dbReference type="NCBI Taxonomy" id="652676"/>
    <lineage>
        <taxon>unclassified sequences</taxon>
        <taxon>metagenomes</taxon>
        <taxon>ecological metagenomes</taxon>
    </lineage>
</organism>
<feature type="region of interest" description="Disordered" evidence="7">
    <location>
        <begin position="1"/>
        <end position="30"/>
    </location>
</feature>
<dbReference type="PANTHER" id="PTHR43530:SF1">
    <property type="entry name" value="QUEUINE TRNA-RIBOSYLTRANSFERASE CATALYTIC SUBUNIT 1"/>
    <property type="match status" value="1"/>
</dbReference>
<reference evidence="9" key="1">
    <citation type="submission" date="2018-06" db="EMBL/GenBank/DDBJ databases">
        <authorList>
            <person name="Zhirakovskaya E."/>
        </authorList>
    </citation>
    <scope>NUCLEOTIDE SEQUENCE</scope>
</reference>
<dbReference type="GO" id="GO:0005829">
    <property type="term" value="C:cytosol"/>
    <property type="evidence" value="ECO:0007669"/>
    <property type="project" value="TreeGrafter"/>
</dbReference>
<dbReference type="Pfam" id="PF01702">
    <property type="entry name" value="TGT"/>
    <property type="match status" value="1"/>
</dbReference>
<evidence type="ECO:0000313" key="9">
    <source>
        <dbReference type="EMBL" id="VAW01006.1"/>
    </source>
</evidence>
<evidence type="ECO:0000256" key="2">
    <source>
        <dbReference type="ARBA" id="ARBA00022679"/>
    </source>
</evidence>
<dbReference type="NCBIfam" id="TIGR00449">
    <property type="entry name" value="tgt_general"/>
    <property type="match status" value="1"/>
</dbReference>
<evidence type="ECO:0000256" key="6">
    <source>
        <dbReference type="ARBA" id="ARBA00024223"/>
    </source>
</evidence>
<keyword evidence="2 9" id="KW-0808">Transferase</keyword>
<dbReference type="HAMAP" id="MF_00168">
    <property type="entry name" value="Q_tRNA_Tgt"/>
    <property type="match status" value="1"/>
</dbReference>
<evidence type="ECO:0000256" key="4">
    <source>
        <dbReference type="ARBA" id="ARBA00022723"/>
    </source>
</evidence>
<dbReference type="NCBIfam" id="TIGR00430">
    <property type="entry name" value="Q_tRNA_tgt"/>
    <property type="match status" value="1"/>
</dbReference>
<dbReference type="EMBL" id="UOEK01000199">
    <property type="protein sequence ID" value="VAW01006.1"/>
    <property type="molecule type" value="Genomic_DNA"/>
</dbReference>
<evidence type="ECO:0000256" key="5">
    <source>
        <dbReference type="ARBA" id="ARBA00022833"/>
    </source>
</evidence>
<keyword evidence="4" id="KW-0479">Metal-binding</keyword>
<dbReference type="GO" id="GO:0046872">
    <property type="term" value="F:metal ion binding"/>
    <property type="evidence" value="ECO:0007669"/>
    <property type="project" value="UniProtKB-KW"/>
</dbReference>
<keyword evidence="1 9" id="KW-0328">Glycosyltransferase</keyword>
<protein>
    <recommendedName>
        <fullName evidence="6">tRNA-guanosine(34) queuine transglycosylase</fullName>
        <ecNumber evidence="6">2.4.2.64</ecNumber>
    </recommendedName>
</protein>
<dbReference type="SUPFAM" id="SSF51713">
    <property type="entry name" value="tRNA-guanine transglycosylase"/>
    <property type="match status" value="1"/>
</dbReference>
<dbReference type="GO" id="GO:0008479">
    <property type="term" value="F:tRNA-guanosine(34) queuine transglycosylase activity"/>
    <property type="evidence" value="ECO:0007669"/>
    <property type="project" value="UniProtKB-EC"/>
</dbReference>
<evidence type="ECO:0000256" key="3">
    <source>
        <dbReference type="ARBA" id="ARBA00022694"/>
    </source>
</evidence>
<feature type="domain" description="tRNA-guanine(15) transglycosylase-like" evidence="8">
    <location>
        <begin position="14"/>
        <end position="361"/>
    </location>
</feature>
<dbReference type="GO" id="GO:0006400">
    <property type="term" value="P:tRNA modification"/>
    <property type="evidence" value="ECO:0007669"/>
    <property type="project" value="InterPro"/>
</dbReference>
<dbReference type="Gene3D" id="3.20.20.105">
    <property type="entry name" value="Queuine tRNA-ribosyltransferase-like"/>
    <property type="match status" value="1"/>
</dbReference>
<dbReference type="EC" id="2.4.2.64" evidence="6"/>
<gene>
    <name evidence="9" type="ORF">MNBD_ACTINO02-255</name>
</gene>
<evidence type="ECO:0000259" key="8">
    <source>
        <dbReference type="Pfam" id="PF01702"/>
    </source>
</evidence>